<evidence type="ECO:0000256" key="6">
    <source>
        <dbReference type="ARBA" id="ARBA00023136"/>
    </source>
</evidence>
<dbReference type="InterPro" id="IPR018011">
    <property type="entry name" value="Carb_sulfotrans_8-10"/>
</dbReference>
<keyword evidence="9" id="KW-1185">Reference proteome</keyword>
<dbReference type="EMBL" id="CP080544">
    <property type="protein sequence ID" value="QYR53444.1"/>
    <property type="molecule type" value="Genomic_DNA"/>
</dbReference>
<gene>
    <name evidence="8" type="ORF">H8L67_02740</name>
</gene>
<dbReference type="InterPro" id="IPR005331">
    <property type="entry name" value="Sulfotransferase"/>
</dbReference>
<comment type="subcellular location">
    <subcellularLocation>
        <location evidence="1">Golgi apparatus membrane</location>
        <topology evidence="1">Single-pass type II membrane protein</topology>
    </subcellularLocation>
</comment>
<keyword evidence="2" id="KW-0808">Transferase</keyword>
<dbReference type="Pfam" id="PF03567">
    <property type="entry name" value="Sulfotransfer_2"/>
    <property type="match status" value="1"/>
</dbReference>
<name>A0ABX8WRJ3_9GAMM</name>
<keyword evidence="5" id="KW-0333">Golgi apparatus</keyword>
<dbReference type="PANTHER" id="PTHR12137:SF54">
    <property type="entry name" value="CARBOHYDRATE SULFOTRANSFERASE"/>
    <property type="match status" value="1"/>
</dbReference>
<evidence type="ECO:0000256" key="3">
    <source>
        <dbReference type="ARBA" id="ARBA00022692"/>
    </source>
</evidence>
<evidence type="ECO:0000256" key="2">
    <source>
        <dbReference type="ARBA" id="ARBA00022679"/>
    </source>
</evidence>
<dbReference type="Proteomes" id="UP000824755">
    <property type="component" value="Chromosome"/>
</dbReference>
<dbReference type="PANTHER" id="PTHR12137">
    <property type="entry name" value="CARBOHYDRATE SULFOTRANSFERASE"/>
    <property type="match status" value="1"/>
</dbReference>
<keyword evidence="3" id="KW-0812">Transmembrane</keyword>
<keyword evidence="4" id="KW-1133">Transmembrane helix</keyword>
<proteinExistence type="predicted"/>
<evidence type="ECO:0000313" key="8">
    <source>
        <dbReference type="EMBL" id="QYR53444.1"/>
    </source>
</evidence>
<organism evidence="8 9">
    <name type="scientific">Lysobacter soyae</name>
    <dbReference type="NCBI Taxonomy" id="2764185"/>
    <lineage>
        <taxon>Bacteria</taxon>
        <taxon>Pseudomonadati</taxon>
        <taxon>Pseudomonadota</taxon>
        <taxon>Gammaproteobacteria</taxon>
        <taxon>Lysobacterales</taxon>
        <taxon>Lysobacteraceae</taxon>
        <taxon>Lysobacter</taxon>
    </lineage>
</organism>
<dbReference type="InterPro" id="IPR027417">
    <property type="entry name" value="P-loop_NTPase"/>
</dbReference>
<protein>
    <submittedName>
        <fullName evidence="8">Sulfotransferase family protein</fullName>
    </submittedName>
</protein>
<reference evidence="8 9" key="1">
    <citation type="submission" date="2021-08" db="EMBL/GenBank/DDBJ databases">
        <title>Lysobacter sp. strain CJ11 Genome sequencing and assembly.</title>
        <authorList>
            <person name="Kim I."/>
        </authorList>
    </citation>
    <scope>NUCLEOTIDE SEQUENCE [LARGE SCALE GENOMIC DNA]</scope>
    <source>
        <strain evidence="8 9">CJ11</strain>
    </source>
</reference>
<dbReference type="Gene3D" id="3.40.50.300">
    <property type="entry name" value="P-loop containing nucleotide triphosphate hydrolases"/>
    <property type="match status" value="1"/>
</dbReference>
<evidence type="ECO:0000256" key="4">
    <source>
        <dbReference type="ARBA" id="ARBA00022989"/>
    </source>
</evidence>
<evidence type="ECO:0000256" key="7">
    <source>
        <dbReference type="ARBA" id="ARBA00023180"/>
    </source>
</evidence>
<dbReference type="RefSeq" id="WP_220380260.1">
    <property type="nucleotide sequence ID" value="NZ_CP080544.1"/>
</dbReference>
<keyword evidence="6" id="KW-0472">Membrane</keyword>
<accession>A0ABX8WRJ3</accession>
<sequence length="207" mass="24125">MIVSHTHKFVFAAVPKTGTHSVRQALRDHLGQEDAEQVGLFVNKRFPWQELAEIKHGHLSLQQLRPHLGEDDFNTYFKFAFVRNPYDRFVSYCAFMTRDTPHFKTAPQNVMRYFLFEAPREDHILFRPQNELLVDDEGRLLTDYVGRVEEMQASYDTICERIGIPTATLGKVNSSERGDYRSYYTDELRAGVEARYGKDIELFGYGF</sequence>
<evidence type="ECO:0000256" key="1">
    <source>
        <dbReference type="ARBA" id="ARBA00004323"/>
    </source>
</evidence>
<keyword evidence="7" id="KW-0325">Glycoprotein</keyword>
<evidence type="ECO:0000313" key="9">
    <source>
        <dbReference type="Proteomes" id="UP000824755"/>
    </source>
</evidence>
<dbReference type="SUPFAM" id="SSF52540">
    <property type="entry name" value="P-loop containing nucleoside triphosphate hydrolases"/>
    <property type="match status" value="1"/>
</dbReference>
<evidence type="ECO:0000256" key="5">
    <source>
        <dbReference type="ARBA" id="ARBA00023034"/>
    </source>
</evidence>